<dbReference type="AlphaFoldDB" id="A0A179FNV4"/>
<evidence type="ECO:0000259" key="1">
    <source>
        <dbReference type="Pfam" id="PF20150"/>
    </source>
</evidence>
<dbReference type="PANTHER" id="PTHR35910">
    <property type="entry name" value="2EXR DOMAIN-CONTAINING PROTEIN"/>
    <property type="match status" value="1"/>
</dbReference>
<reference evidence="2 3" key="1">
    <citation type="journal article" date="2016" name="PLoS Pathog.">
        <title>Biosynthesis of antibiotic leucinostatins in bio-control fungus Purpureocillium lilacinum and their inhibition on phytophthora revealed by genome mining.</title>
        <authorList>
            <person name="Wang G."/>
            <person name="Liu Z."/>
            <person name="Lin R."/>
            <person name="Li E."/>
            <person name="Mao Z."/>
            <person name="Ling J."/>
            <person name="Yang Y."/>
            <person name="Yin W.B."/>
            <person name="Xie B."/>
        </authorList>
    </citation>
    <scope>NUCLEOTIDE SEQUENCE [LARGE SCALE GENOMIC DNA]</scope>
    <source>
        <strain evidence="2">170</strain>
    </source>
</reference>
<comment type="caution">
    <text evidence="2">The sequence shown here is derived from an EMBL/GenBank/DDBJ whole genome shotgun (WGS) entry which is preliminary data.</text>
</comment>
<dbReference type="RefSeq" id="XP_018144351.1">
    <property type="nucleotide sequence ID" value="XM_018292227.1"/>
</dbReference>
<dbReference type="InterPro" id="IPR045518">
    <property type="entry name" value="2EXR"/>
</dbReference>
<name>A0A179FNV4_METCM</name>
<proteinExistence type="predicted"/>
<gene>
    <name evidence="2" type="ORF">VFPPC_14458</name>
</gene>
<dbReference type="EMBL" id="LSBJ02000004">
    <property type="protein sequence ID" value="OAQ67264.1"/>
    <property type="molecule type" value="Genomic_DNA"/>
</dbReference>
<dbReference type="PANTHER" id="PTHR35910:SF6">
    <property type="entry name" value="2EXR DOMAIN-CONTAINING PROTEIN"/>
    <property type="match status" value="1"/>
</dbReference>
<protein>
    <recommendedName>
        <fullName evidence="1">2EXR domain-containing protein</fullName>
    </recommendedName>
</protein>
<keyword evidence="3" id="KW-1185">Reference proteome</keyword>
<dbReference type="GeneID" id="28856221"/>
<dbReference type="OrthoDB" id="3546385at2759"/>
<dbReference type="Proteomes" id="UP000078397">
    <property type="component" value="Unassembled WGS sequence"/>
</dbReference>
<evidence type="ECO:0000313" key="3">
    <source>
        <dbReference type="Proteomes" id="UP000078397"/>
    </source>
</evidence>
<accession>A0A179FNV4</accession>
<sequence length="265" mass="31088">MKSFPQFPNLPTELRAQIWQHALPPPPQNPLYIYTKGCWQPHTNSSNSITYSFNHSLLPPADFPIPLFFVNREARTIAHTYIHQQNLSIRYNAPSQSLKFVRPFNTTLDTLYIPSDKFNDFICEPAERQFEPDLLEQNLGCPPPLFTRMAISRETLRDEDEPIFEFFEWFYGVEKVFVVLDAEELESGDELKVQPRWEMELEESVLSWDGGKREFVWRGRRDADDRGEVPYELMEYKAAGAGLRESIEEHQKESFEIWPAHAVMR</sequence>
<dbReference type="KEGG" id="pchm:VFPPC_14458"/>
<feature type="domain" description="2EXR" evidence="1">
    <location>
        <begin position="4"/>
        <end position="111"/>
    </location>
</feature>
<evidence type="ECO:0000313" key="2">
    <source>
        <dbReference type="EMBL" id="OAQ67264.1"/>
    </source>
</evidence>
<dbReference type="Pfam" id="PF20150">
    <property type="entry name" value="2EXR"/>
    <property type="match status" value="1"/>
</dbReference>
<organism evidence="2 3">
    <name type="scientific">Pochonia chlamydosporia 170</name>
    <dbReference type="NCBI Taxonomy" id="1380566"/>
    <lineage>
        <taxon>Eukaryota</taxon>
        <taxon>Fungi</taxon>
        <taxon>Dikarya</taxon>
        <taxon>Ascomycota</taxon>
        <taxon>Pezizomycotina</taxon>
        <taxon>Sordariomycetes</taxon>
        <taxon>Hypocreomycetidae</taxon>
        <taxon>Hypocreales</taxon>
        <taxon>Clavicipitaceae</taxon>
        <taxon>Pochonia</taxon>
    </lineage>
</organism>